<dbReference type="PROSITE" id="PS50113">
    <property type="entry name" value="PAC"/>
    <property type="match status" value="1"/>
</dbReference>
<dbReference type="SMART" id="SM00267">
    <property type="entry name" value="GGDEF"/>
    <property type="match status" value="1"/>
</dbReference>
<dbReference type="NCBIfam" id="TIGR00229">
    <property type="entry name" value="sensory_box"/>
    <property type="match status" value="1"/>
</dbReference>
<dbReference type="SUPFAM" id="SSF141868">
    <property type="entry name" value="EAL domain-like"/>
    <property type="match status" value="1"/>
</dbReference>
<dbReference type="InterPro" id="IPR000700">
    <property type="entry name" value="PAS-assoc_C"/>
</dbReference>
<dbReference type="SUPFAM" id="SSF53850">
    <property type="entry name" value="Periplasmic binding protein-like II"/>
    <property type="match status" value="1"/>
</dbReference>
<keyword evidence="1" id="KW-1133">Transmembrane helix</keyword>
<dbReference type="Pfam" id="PF13188">
    <property type="entry name" value="PAS_8"/>
    <property type="match status" value="1"/>
</dbReference>
<dbReference type="InterPro" id="IPR035965">
    <property type="entry name" value="PAS-like_dom_sf"/>
</dbReference>
<dbReference type="Proteomes" id="UP000680714">
    <property type="component" value="Unassembled WGS sequence"/>
</dbReference>
<keyword evidence="1" id="KW-0812">Transmembrane</keyword>
<dbReference type="NCBIfam" id="TIGR00254">
    <property type="entry name" value="GGDEF"/>
    <property type="match status" value="1"/>
</dbReference>
<dbReference type="RefSeq" id="WP_211546538.1">
    <property type="nucleotide sequence ID" value="NZ_JAGTUF010000002.1"/>
</dbReference>
<name>A0ABS5I9N1_9PROT</name>
<sequence length="868" mass="97015">MRWFVRACAAAVLAVFLGWGPLQAQSQNDEDGARQSITVVIDDNYPPYIFRDQAGQLQGILKDVWALWSERTGIAVDLQGMDWGQAQRRMAEGKADVIDTLFRTEAREKTLSFSAPHATIDVSIFFHRDLSGIVDANSLRGFTVGVKAGDACIDWLKGRGITSIRPYPSYDAVVEALAARETLVACIDRPPALYLMYKTGVQDVLRQTQTLYSGQFHWAVSKDRPALLALVRQGFEQISPRERAVIEERWFGSSVNGRLQAEIWRSLGMYVLGGSALALVLLGWNWLLRRQVARKTASLTQAMNELAESEGRFRTIFDNVNDAIFIHEVESGRLLMVNRRMREMYRVGDVAVESIPLERISEGRPPYGQTEAEGWMRAATAGMPQQFEWLARSWDGELFWAEVAIRRASLSDGQDRLLVVVRDISERKVAQARLEFLAHHDPLTELPNRLLLQDRVEQAITLAERENRRMALLFIDLDQFKTVNDSLGHAAGDRLLKDVAKRLRQCVRESDTIARLGGDEFIIVLNNPRDADAVVEVAEKIQKVMTAPLFIDDQDINSSLSMGIALYPDDGDDFDTLLKKADTAMYHAKQSGRSTYRFFAARMNVEAVAHLALRSGLHRALERGEFELHYQPQVSLNGGTLIGAEALIRWNHPERGLVLPGEFIPVAEDSGLIVPMGDWVLREACRQAALWQAQGHKLTMAVNLSALQFRRGDLEKAVGEALAESGLDPAALELELTESIMIQDHEAVMDMARRLGRMGVQLSIDDFGTGYSSMAYLKRFAVDKLKIDQSFIRDVHTDNDSAAITRAIIQMAHSLNLTVIAEGVEDEAAGIFLRDHGCDQAQGYLYGRPMTALRFEKTILDGAISSDA</sequence>
<evidence type="ECO:0000256" key="2">
    <source>
        <dbReference type="SAM" id="SignalP"/>
    </source>
</evidence>
<dbReference type="Pfam" id="PF00497">
    <property type="entry name" value="SBP_bac_3"/>
    <property type="match status" value="1"/>
</dbReference>
<dbReference type="PROSITE" id="PS50883">
    <property type="entry name" value="EAL"/>
    <property type="match status" value="1"/>
</dbReference>
<dbReference type="InterPro" id="IPR029787">
    <property type="entry name" value="Nucleotide_cyclase"/>
</dbReference>
<feature type="domain" description="EAL" evidence="4">
    <location>
        <begin position="610"/>
        <end position="863"/>
    </location>
</feature>
<dbReference type="Pfam" id="PF00990">
    <property type="entry name" value="GGDEF"/>
    <property type="match status" value="1"/>
</dbReference>
<organism evidence="6 7">
    <name type="scientific">Magnetospirillum sulfuroxidans</name>
    <dbReference type="NCBI Taxonomy" id="611300"/>
    <lineage>
        <taxon>Bacteria</taxon>
        <taxon>Pseudomonadati</taxon>
        <taxon>Pseudomonadota</taxon>
        <taxon>Alphaproteobacteria</taxon>
        <taxon>Rhodospirillales</taxon>
        <taxon>Rhodospirillaceae</taxon>
        <taxon>Magnetospirillum</taxon>
    </lineage>
</organism>
<feature type="transmembrane region" description="Helical" evidence="1">
    <location>
        <begin position="267"/>
        <end position="288"/>
    </location>
</feature>
<dbReference type="InterPro" id="IPR043128">
    <property type="entry name" value="Rev_trsase/Diguanyl_cyclase"/>
</dbReference>
<dbReference type="EMBL" id="JAGTUF010000002">
    <property type="protein sequence ID" value="MBR9971029.1"/>
    <property type="molecule type" value="Genomic_DNA"/>
</dbReference>
<reference evidence="6 7" key="1">
    <citation type="submission" date="2021-04" db="EMBL/GenBank/DDBJ databases">
        <title>Magnetospirillum sulfuroxidans sp. nov., a facultative chemolithoautotrophic sulfur-oxidizing alphaproteobacterium isolated from freshwater sediment and proposals for Paramagetospirillum gen. nov., and Magnetospirillaceae fam. nov.</title>
        <authorList>
            <person name="Koziaeva V."/>
            <person name="Geelhoed J.S."/>
            <person name="Sorokin D.Y."/>
            <person name="Grouzdev D.S."/>
        </authorList>
    </citation>
    <scope>NUCLEOTIDE SEQUENCE [LARGE SCALE GENOMIC DNA]</scope>
    <source>
        <strain evidence="6 7">J10</strain>
    </source>
</reference>
<dbReference type="Gene3D" id="3.30.70.270">
    <property type="match status" value="1"/>
</dbReference>
<dbReference type="Gene3D" id="3.30.450.20">
    <property type="entry name" value="PAS domain"/>
    <property type="match status" value="1"/>
</dbReference>
<dbReference type="SMART" id="SM00052">
    <property type="entry name" value="EAL"/>
    <property type="match status" value="1"/>
</dbReference>
<dbReference type="Pfam" id="PF00563">
    <property type="entry name" value="EAL"/>
    <property type="match status" value="1"/>
</dbReference>
<comment type="caution">
    <text evidence="6">The sequence shown here is derived from an EMBL/GenBank/DDBJ whole genome shotgun (WGS) entry which is preliminary data.</text>
</comment>
<dbReference type="SUPFAM" id="SSF55073">
    <property type="entry name" value="Nucleotide cyclase"/>
    <property type="match status" value="1"/>
</dbReference>
<dbReference type="InterPro" id="IPR052155">
    <property type="entry name" value="Biofilm_reg_signaling"/>
</dbReference>
<dbReference type="PROSITE" id="PS50887">
    <property type="entry name" value="GGDEF"/>
    <property type="match status" value="1"/>
</dbReference>
<dbReference type="InterPro" id="IPR000014">
    <property type="entry name" value="PAS"/>
</dbReference>
<evidence type="ECO:0000259" key="4">
    <source>
        <dbReference type="PROSITE" id="PS50883"/>
    </source>
</evidence>
<dbReference type="Gene3D" id="3.40.190.10">
    <property type="entry name" value="Periplasmic binding protein-like II"/>
    <property type="match status" value="2"/>
</dbReference>
<feature type="domain" description="GGDEF" evidence="5">
    <location>
        <begin position="468"/>
        <end position="601"/>
    </location>
</feature>
<dbReference type="SUPFAM" id="SSF55785">
    <property type="entry name" value="PYP-like sensor domain (PAS domain)"/>
    <property type="match status" value="1"/>
</dbReference>
<dbReference type="CDD" id="cd01948">
    <property type="entry name" value="EAL"/>
    <property type="match status" value="1"/>
</dbReference>
<feature type="chain" id="PRO_5046898004" evidence="2">
    <location>
        <begin position="25"/>
        <end position="868"/>
    </location>
</feature>
<dbReference type="Gene3D" id="3.20.20.450">
    <property type="entry name" value="EAL domain"/>
    <property type="match status" value="1"/>
</dbReference>
<dbReference type="SMART" id="SM00062">
    <property type="entry name" value="PBPb"/>
    <property type="match status" value="1"/>
</dbReference>
<protein>
    <submittedName>
        <fullName evidence="6">EAL domain-containing protein</fullName>
    </submittedName>
</protein>
<feature type="signal peptide" evidence="2">
    <location>
        <begin position="1"/>
        <end position="24"/>
    </location>
</feature>
<evidence type="ECO:0000313" key="6">
    <source>
        <dbReference type="EMBL" id="MBR9971029.1"/>
    </source>
</evidence>
<evidence type="ECO:0000256" key="1">
    <source>
        <dbReference type="SAM" id="Phobius"/>
    </source>
</evidence>
<dbReference type="CDD" id="cd13706">
    <property type="entry name" value="PBP2_HisK_like_1"/>
    <property type="match status" value="1"/>
</dbReference>
<evidence type="ECO:0000313" key="7">
    <source>
        <dbReference type="Proteomes" id="UP000680714"/>
    </source>
</evidence>
<dbReference type="CDD" id="cd01949">
    <property type="entry name" value="GGDEF"/>
    <property type="match status" value="1"/>
</dbReference>
<dbReference type="InterPro" id="IPR001638">
    <property type="entry name" value="Solute-binding_3/MltF_N"/>
</dbReference>
<keyword evidence="2" id="KW-0732">Signal</keyword>
<feature type="domain" description="PAC" evidence="3">
    <location>
        <begin position="385"/>
        <end position="436"/>
    </location>
</feature>
<evidence type="ECO:0000259" key="3">
    <source>
        <dbReference type="PROSITE" id="PS50113"/>
    </source>
</evidence>
<dbReference type="PANTHER" id="PTHR44757:SF2">
    <property type="entry name" value="BIOFILM ARCHITECTURE MAINTENANCE PROTEIN MBAA"/>
    <property type="match status" value="1"/>
</dbReference>
<dbReference type="InterPro" id="IPR001633">
    <property type="entry name" value="EAL_dom"/>
</dbReference>
<keyword evidence="7" id="KW-1185">Reference proteome</keyword>
<proteinExistence type="predicted"/>
<evidence type="ECO:0000259" key="5">
    <source>
        <dbReference type="PROSITE" id="PS50887"/>
    </source>
</evidence>
<dbReference type="PANTHER" id="PTHR44757">
    <property type="entry name" value="DIGUANYLATE CYCLASE DGCP"/>
    <property type="match status" value="1"/>
</dbReference>
<keyword evidence="1" id="KW-0472">Membrane</keyword>
<gene>
    <name evidence="6" type="ORF">KEC16_04810</name>
</gene>
<dbReference type="InterPro" id="IPR000160">
    <property type="entry name" value="GGDEF_dom"/>
</dbReference>
<accession>A0ABS5I9N1</accession>
<dbReference type="InterPro" id="IPR035919">
    <property type="entry name" value="EAL_sf"/>
</dbReference>